<keyword evidence="4" id="KW-1185">Reference proteome</keyword>
<dbReference type="SUPFAM" id="SSF51735">
    <property type="entry name" value="NAD(P)-binding Rossmann-fold domains"/>
    <property type="match status" value="1"/>
</dbReference>
<reference evidence="3 4" key="1">
    <citation type="submission" date="2018-11" db="EMBL/GenBank/DDBJ databases">
        <title>Draft genome sequence of Cellulomonas takizawaensis strain TKZ-21.</title>
        <authorList>
            <person name="Yamamura H."/>
            <person name="Hayashi T."/>
            <person name="Hamada M."/>
            <person name="Serisawa Y."/>
            <person name="Matsuyama K."/>
            <person name="Nakagawa Y."/>
            <person name="Otoguro M."/>
            <person name="Yanagida F."/>
            <person name="Hayakawa M."/>
        </authorList>
    </citation>
    <scope>NUCLEOTIDE SEQUENCE [LARGE SCALE GENOMIC DNA]</scope>
    <source>
        <strain evidence="3 4">TKZ-21</strain>
    </source>
</reference>
<dbReference type="OrthoDB" id="9809287at2"/>
<dbReference type="PRINTS" id="PR00081">
    <property type="entry name" value="GDHRDH"/>
</dbReference>
<dbReference type="CDD" id="cd05233">
    <property type="entry name" value="SDR_c"/>
    <property type="match status" value="1"/>
</dbReference>
<dbReference type="PANTHER" id="PTHR42760:SF133">
    <property type="entry name" value="3-OXOACYL-[ACYL-CARRIER-PROTEIN] REDUCTASE"/>
    <property type="match status" value="1"/>
</dbReference>
<dbReference type="InterPro" id="IPR002347">
    <property type="entry name" value="SDR_fam"/>
</dbReference>
<evidence type="ECO:0000313" key="4">
    <source>
        <dbReference type="Proteomes" id="UP000288246"/>
    </source>
</evidence>
<dbReference type="PANTHER" id="PTHR42760">
    <property type="entry name" value="SHORT-CHAIN DEHYDROGENASES/REDUCTASES FAMILY MEMBER"/>
    <property type="match status" value="1"/>
</dbReference>
<dbReference type="GO" id="GO:0016616">
    <property type="term" value="F:oxidoreductase activity, acting on the CH-OH group of donors, NAD or NADP as acceptor"/>
    <property type="evidence" value="ECO:0007669"/>
    <property type="project" value="TreeGrafter"/>
</dbReference>
<dbReference type="Gene3D" id="3.40.50.720">
    <property type="entry name" value="NAD(P)-binding Rossmann-like Domain"/>
    <property type="match status" value="1"/>
</dbReference>
<dbReference type="EMBL" id="BHYL01000194">
    <property type="protein sequence ID" value="GCD20792.1"/>
    <property type="molecule type" value="Genomic_DNA"/>
</dbReference>
<protein>
    <submittedName>
        <fullName evidence="3">3-oxoacyl-[ACP] reductase (MabA)</fullName>
    </submittedName>
</protein>
<comment type="similarity">
    <text evidence="1">Belongs to the short-chain dehydrogenases/reductases (SDR) family.</text>
</comment>
<evidence type="ECO:0000313" key="3">
    <source>
        <dbReference type="EMBL" id="GCD20792.1"/>
    </source>
</evidence>
<dbReference type="RefSeq" id="WP_124343302.1">
    <property type="nucleotide sequence ID" value="NZ_BHYL01000194.1"/>
</dbReference>
<organism evidence="3 4">
    <name type="scientific">Cellulomonas algicola</name>
    <dbReference type="NCBI Taxonomy" id="2071633"/>
    <lineage>
        <taxon>Bacteria</taxon>
        <taxon>Bacillati</taxon>
        <taxon>Actinomycetota</taxon>
        <taxon>Actinomycetes</taxon>
        <taxon>Micrococcales</taxon>
        <taxon>Cellulomonadaceae</taxon>
        <taxon>Cellulomonas</taxon>
    </lineage>
</organism>
<dbReference type="InterPro" id="IPR036291">
    <property type="entry name" value="NAD(P)-bd_dom_sf"/>
</dbReference>
<accession>A0A401V1L4</accession>
<comment type="caution">
    <text evidence="3">The sequence shown here is derived from an EMBL/GenBank/DDBJ whole genome shotgun (WGS) entry which is preliminary data.</text>
</comment>
<dbReference type="AlphaFoldDB" id="A0A401V1L4"/>
<dbReference type="Proteomes" id="UP000288246">
    <property type="component" value="Unassembled WGS sequence"/>
</dbReference>
<dbReference type="Pfam" id="PF13561">
    <property type="entry name" value="adh_short_C2"/>
    <property type="match status" value="1"/>
</dbReference>
<sequence>MSSALVLGADGGIGRQVVAQLAASGCGTVVTADRRGPVDHLVDVADDGATSRYSRWLDGFEQGGAMPDLVVWSVGVYPRRPPHAYGTDATRAVVDANLTGFLRFVAALTRVQRRDGRPRRLVVIGSQAGATGGTDAVYAASKAGLNAVVKSLAREYASLRLIANCVSPGPTDTPMADVMGERRAHYERAIPLGRFSSASEVAAVVVWLLTQAPEAVLGTVIDVDGGLVRR</sequence>
<name>A0A401V1L4_9CELL</name>
<evidence type="ECO:0000256" key="1">
    <source>
        <dbReference type="ARBA" id="ARBA00006484"/>
    </source>
</evidence>
<evidence type="ECO:0000256" key="2">
    <source>
        <dbReference type="ARBA" id="ARBA00023002"/>
    </source>
</evidence>
<gene>
    <name evidence="3" type="ORF">CTKZ_23540</name>
</gene>
<proteinExistence type="inferred from homology"/>
<keyword evidence="2" id="KW-0560">Oxidoreductase</keyword>